<gene>
    <name evidence="1" type="ORF">METZ01_LOCUS458756</name>
</gene>
<protein>
    <recommendedName>
        <fullName evidence="2">Thioredoxin domain-containing protein</fullName>
    </recommendedName>
</protein>
<evidence type="ECO:0008006" key="2">
    <source>
        <dbReference type="Google" id="ProtNLM"/>
    </source>
</evidence>
<dbReference type="AlphaFoldDB" id="A0A383ADV6"/>
<sequence>MRPTVSGLMDRLDGRVEFLITDFDDHTLNKYRIRNGATSPPSFAGINSAGEVLDTIIGPVSAERLELLIAMIIDKQPI</sequence>
<proteinExistence type="predicted"/>
<dbReference type="EMBL" id="UINC01191317">
    <property type="protein sequence ID" value="SVE05902.1"/>
    <property type="molecule type" value="Genomic_DNA"/>
</dbReference>
<organism evidence="1">
    <name type="scientific">marine metagenome</name>
    <dbReference type="NCBI Taxonomy" id="408172"/>
    <lineage>
        <taxon>unclassified sequences</taxon>
        <taxon>metagenomes</taxon>
        <taxon>ecological metagenomes</taxon>
    </lineage>
</organism>
<evidence type="ECO:0000313" key="1">
    <source>
        <dbReference type="EMBL" id="SVE05902.1"/>
    </source>
</evidence>
<name>A0A383ADV6_9ZZZZ</name>
<reference evidence="1" key="1">
    <citation type="submission" date="2018-05" db="EMBL/GenBank/DDBJ databases">
        <authorList>
            <person name="Lanie J.A."/>
            <person name="Ng W.-L."/>
            <person name="Kazmierczak K.M."/>
            <person name="Andrzejewski T.M."/>
            <person name="Davidsen T.M."/>
            <person name="Wayne K.J."/>
            <person name="Tettelin H."/>
            <person name="Glass J.I."/>
            <person name="Rusch D."/>
            <person name="Podicherti R."/>
            <person name="Tsui H.-C.T."/>
            <person name="Winkler M.E."/>
        </authorList>
    </citation>
    <scope>NUCLEOTIDE SEQUENCE</scope>
</reference>
<accession>A0A383ADV6</accession>